<comment type="caution">
    <text evidence="3">The sequence shown here is derived from an EMBL/GenBank/DDBJ whole genome shotgun (WGS) entry which is preliminary data.</text>
</comment>
<dbReference type="SMART" id="SM00131">
    <property type="entry name" value="KU"/>
    <property type="match status" value="2"/>
</dbReference>
<gene>
    <name evidence="3" type="ORF">CYNAS_LOCUS517</name>
</gene>
<dbReference type="InterPro" id="IPR036880">
    <property type="entry name" value="Kunitz_BPTI_sf"/>
</dbReference>
<dbReference type="InterPro" id="IPR020901">
    <property type="entry name" value="Prtase_inh_Kunz-CS"/>
</dbReference>
<organism evidence="3 4">
    <name type="scientific">Cylicocyclus nassatus</name>
    <name type="common">Nematode worm</name>
    <dbReference type="NCBI Taxonomy" id="53992"/>
    <lineage>
        <taxon>Eukaryota</taxon>
        <taxon>Metazoa</taxon>
        <taxon>Ecdysozoa</taxon>
        <taxon>Nematoda</taxon>
        <taxon>Chromadorea</taxon>
        <taxon>Rhabditida</taxon>
        <taxon>Rhabditina</taxon>
        <taxon>Rhabditomorpha</taxon>
        <taxon>Strongyloidea</taxon>
        <taxon>Strongylidae</taxon>
        <taxon>Cylicocyclus</taxon>
    </lineage>
</organism>
<dbReference type="Gene3D" id="4.10.410.10">
    <property type="entry name" value="Pancreatic trypsin inhibitor Kunitz domain"/>
    <property type="match status" value="2"/>
</dbReference>
<dbReference type="Proteomes" id="UP001176961">
    <property type="component" value="Unassembled WGS sequence"/>
</dbReference>
<name>A0AA36GDR9_CYLNA</name>
<keyword evidence="4" id="KW-1185">Reference proteome</keyword>
<sequence length="366" mass="42375">MRLATVREPGSLFTKRKQIREALDFRRMTQLLFTLLNTFVCSAIAQNYAGYQYNPALTSGAQYPQYQSSQGQYQYQNPQPYQGQQYQYDQPMQQGSIPAQIQQFPQNQQYQQPQQYQQNQQPQQYQQNQQYPQNEQNQNQQYQQDQGQYNQPSTTPNPYRTCNCTTQYGVNQAYQSTTMPSNMQYDSQQKDCNAPRAPGNFCAGAQQRQMFYYDSNQKVCQPFMYNGCNGNGNRFETAAECKQMCIDNKGANTLQRNPSSSMNAAMQAACQAQYDVEHLTPRQCSNGQGCQNGYQCTSGFCCPTPSYLCNLRYDSGRFVNENSKSDRYFYTSQYKTCMRFSYYGSQGNENNFLDYNSCMRTCQNQQ</sequence>
<dbReference type="GO" id="GO:0004867">
    <property type="term" value="F:serine-type endopeptidase inhibitor activity"/>
    <property type="evidence" value="ECO:0007669"/>
    <property type="project" value="InterPro"/>
</dbReference>
<dbReference type="InterPro" id="IPR002223">
    <property type="entry name" value="Kunitz_BPTI"/>
</dbReference>
<dbReference type="PROSITE" id="PS00280">
    <property type="entry name" value="BPTI_KUNITZ_1"/>
    <property type="match status" value="1"/>
</dbReference>
<evidence type="ECO:0000256" key="1">
    <source>
        <dbReference type="SAM" id="MobiDB-lite"/>
    </source>
</evidence>
<reference evidence="3" key="1">
    <citation type="submission" date="2023-07" db="EMBL/GenBank/DDBJ databases">
        <authorList>
            <consortium name="CYATHOMIX"/>
        </authorList>
    </citation>
    <scope>NUCLEOTIDE SEQUENCE</scope>
    <source>
        <strain evidence="3">N/A</strain>
    </source>
</reference>
<evidence type="ECO:0000313" key="4">
    <source>
        <dbReference type="Proteomes" id="UP001176961"/>
    </source>
</evidence>
<feature type="compositionally biased region" description="Low complexity" evidence="1">
    <location>
        <begin position="105"/>
        <end position="152"/>
    </location>
</feature>
<dbReference type="AlphaFoldDB" id="A0AA36GDR9"/>
<dbReference type="PRINTS" id="PR00759">
    <property type="entry name" value="BASICPTASE"/>
</dbReference>
<proteinExistence type="predicted"/>
<dbReference type="EMBL" id="CATQJL010000001">
    <property type="protein sequence ID" value="CAJ0588534.1"/>
    <property type="molecule type" value="Genomic_DNA"/>
</dbReference>
<dbReference type="PROSITE" id="PS50279">
    <property type="entry name" value="BPTI_KUNITZ_2"/>
    <property type="match status" value="2"/>
</dbReference>
<feature type="domain" description="BPTI/Kunitz inhibitor" evidence="2">
    <location>
        <begin position="309"/>
        <end position="362"/>
    </location>
</feature>
<dbReference type="InterPro" id="IPR053014">
    <property type="entry name" value="Cuticle_assoc_divergent"/>
</dbReference>
<accession>A0AA36GDR9</accession>
<dbReference type="SUPFAM" id="SSF57362">
    <property type="entry name" value="BPTI-like"/>
    <property type="match status" value="2"/>
</dbReference>
<feature type="region of interest" description="Disordered" evidence="1">
    <location>
        <begin position="105"/>
        <end position="156"/>
    </location>
</feature>
<dbReference type="Pfam" id="PF00014">
    <property type="entry name" value="Kunitz_BPTI"/>
    <property type="match status" value="2"/>
</dbReference>
<protein>
    <recommendedName>
        <fullName evidence="2">BPTI/Kunitz inhibitor domain-containing protein</fullName>
    </recommendedName>
</protein>
<dbReference type="PANTHER" id="PTHR46339">
    <property type="entry name" value="PROTEIN CBG15282-RELATED"/>
    <property type="match status" value="1"/>
</dbReference>
<feature type="domain" description="BPTI/Kunitz inhibitor" evidence="2">
    <location>
        <begin position="192"/>
        <end position="245"/>
    </location>
</feature>
<evidence type="ECO:0000313" key="3">
    <source>
        <dbReference type="EMBL" id="CAJ0588534.1"/>
    </source>
</evidence>
<evidence type="ECO:0000259" key="2">
    <source>
        <dbReference type="PROSITE" id="PS50279"/>
    </source>
</evidence>